<accession>A0A0N1IHC9</accession>
<sequence>MATRRCKRDADSFCYICGSFIKVREKKYDLSTNLKICEAYQAYFNLPVKNQDKKWATHVSCNSCSYNLDGWYRGEKTAINFAVPRTWKEPSDHTDCCFCIVNPLRGKHSKKTFYPDLPSTSAPIPHTEENPVPAPR</sequence>
<evidence type="ECO:0000313" key="3">
    <source>
        <dbReference type="Proteomes" id="UP000053240"/>
    </source>
</evidence>
<reference evidence="2 3" key="1">
    <citation type="journal article" date="2015" name="Nat. Commun.">
        <title>Outbred genome sequencing and CRISPR/Cas9 gene editing in butterflies.</title>
        <authorList>
            <person name="Li X."/>
            <person name="Fan D."/>
            <person name="Zhang W."/>
            <person name="Liu G."/>
            <person name="Zhang L."/>
            <person name="Zhao L."/>
            <person name="Fang X."/>
            <person name="Chen L."/>
            <person name="Dong Y."/>
            <person name="Chen Y."/>
            <person name="Ding Y."/>
            <person name="Zhao R."/>
            <person name="Feng M."/>
            <person name="Zhu Y."/>
            <person name="Feng Y."/>
            <person name="Jiang X."/>
            <person name="Zhu D."/>
            <person name="Xiang H."/>
            <person name="Feng X."/>
            <person name="Li S."/>
            <person name="Wang J."/>
            <person name="Zhang G."/>
            <person name="Kronforst M.R."/>
            <person name="Wang W."/>
        </authorList>
    </citation>
    <scope>NUCLEOTIDE SEQUENCE [LARGE SCALE GENOMIC DNA]</scope>
    <source>
        <strain evidence="2">Ya'a_city_454_Pm</strain>
        <tissue evidence="2">Whole body</tissue>
    </source>
</reference>
<dbReference type="EMBL" id="KQ460219">
    <property type="protein sequence ID" value="KPJ16495.1"/>
    <property type="molecule type" value="Genomic_DNA"/>
</dbReference>
<evidence type="ECO:0000256" key="1">
    <source>
        <dbReference type="SAM" id="MobiDB-lite"/>
    </source>
</evidence>
<gene>
    <name evidence="2" type="ORF">RR48_01062</name>
</gene>
<proteinExistence type="predicted"/>
<feature type="region of interest" description="Disordered" evidence="1">
    <location>
        <begin position="116"/>
        <end position="136"/>
    </location>
</feature>
<protein>
    <submittedName>
        <fullName evidence="2">Uncharacterized protein</fullName>
    </submittedName>
</protein>
<dbReference type="InParanoid" id="A0A0N1IHC9"/>
<keyword evidence="3" id="KW-1185">Reference proteome</keyword>
<dbReference type="Proteomes" id="UP000053240">
    <property type="component" value="Unassembled WGS sequence"/>
</dbReference>
<name>A0A0N1IHC9_PAPMA</name>
<organism evidence="2 3">
    <name type="scientific">Papilio machaon</name>
    <name type="common">Old World swallowtail butterfly</name>
    <dbReference type="NCBI Taxonomy" id="76193"/>
    <lineage>
        <taxon>Eukaryota</taxon>
        <taxon>Metazoa</taxon>
        <taxon>Ecdysozoa</taxon>
        <taxon>Arthropoda</taxon>
        <taxon>Hexapoda</taxon>
        <taxon>Insecta</taxon>
        <taxon>Pterygota</taxon>
        <taxon>Neoptera</taxon>
        <taxon>Endopterygota</taxon>
        <taxon>Lepidoptera</taxon>
        <taxon>Glossata</taxon>
        <taxon>Ditrysia</taxon>
        <taxon>Papilionoidea</taxon>
        <taxon>Papilionidae</taxon>
        <taxon>Papilioninae</taxon>
        <taxon>Papilio</taxon>
    </lineage>
</organism>
<dbReference type="AlphaFoldDB" id="A0A0N1IHC9"/>
<evidence type="ECO:0000313" key="2">
    <source>
        <dbReference type="EMBL" id="KPJ16495.1"/>
    </source>
</evidence>